<evidence type="ECO:0000313" key="1">
    <source>
        <dbReference type="EMBL" id="MBB4034200.1"/>
    </source>
</evidence>
<protein>
    <submittedName>
        <fullName evidence="1">Uncharacterized protein</fullName>
    </submittedName>
</protein>
<dbReference type="EMBL" id="JACIEP010000001">
    <property type="protein sequence ID" value="MBB4034200.1"/>
    <property type="molecule type" value="Genomic_DNA"/>
</dbReference>
<reference evidence="1 2" key="1">
    <citation type="submission" date="2020-08" db="EMBL/GenBank/DDBJ databases">
        <title>Genomic Encyclopedia of Type Strains, Phase IV (KMG-IV): sequencing the most valuable type-strain genomes for metagenomic binning, comparative biology and taxonomic classification.</title>
        <authorList>
            <person name="Goeker M."/>
        </authorList>
    </citation>
    <scope>NUCLEOTIDE SEQUENCE [LARGE SCALE GENOMIC DNA]</scope>
    <source>
        <strain evidence="1 2">DSM 104969</strain>
    </source>
</reference>
<proteinExistence type="predicted"/>
<name>A0A840CE43_9BACT</name>
<accession>A0A840CE43</accession>
<organism evidence="1 2">
    <name type="scientific">Dysgonomonas hofstadii</name>
    <dbReference type="NCBI Taxonomy" id="637886"/>
    <lineage>
        <taxon>Bacteria</taxon>
        <taxon>Pseudomonadati</taxon>
        <taxon>Bacteroidota</taxon>
        <taxon>Bacteroidia</taxon>
        <taxon>Bacteroidales</taxon>
        <taxon>Dysgonomonadaceae</taxon>
        <taxon>Dysgonomonas</taxon>
    </lineage>
</organism>
<dbReference type="Proteomes" id="UP000555103">
    <property type="component" value="Unassembled WGS sequence"/>
</dbReference>
<evidence type="ECO:0000313" key="2">
    <source>
        <dbReference type="Proteomes" id="UP000555103"/>
    </source>
</evidence>
<comment type="caution">
    <text evidence="1">The sequence shown here is derived from an EMBL/GenBank/DDBJ whole genome shotgun (WGS) entry which is preliminary data.</text>
</comment>
<gene>
    <name evidence="1" type="ORF">GGR21_000085</name>
</gene>
<dbReference type="AlphaFoldDB" id="A0A840CE43"/>
<keyword evidence="2" id="KW-1185">Reference proteome</keyword>
<dbReference type="RefSeq" id="WP_183305164.1">
    <property type="nucleotide sequence ID" value="NZ_JACIEP010000001.1"/>
</dbReference>
<dbReference type="SUPFAM" id="SSF53474">
    <property type="entry name" value="alpha/beta-Hydrolases"/>
    <property type="match status" value="1"/>
</dbReference>
<sequence>MKTKILLFLILFIFVKGLFAAEWQWSVEIKSMKSDETNDHPRAFLWIPSDCKQVRGIVVGMHNMQEEGIMEHPDFRKTMSEIGFAEIWVTPGIDPLFDTATGAQAAFDEMLESLAEVSGYTKIKYAPIVPVGHSAYASFPWNFAAWNPERTLAILSVHGDAPKTNLTGCGRPNLDWQNRNTNGIPGLMVMGEYEWWEDRLDPAIIYKKNYPEAPVSLLADAGHGHFDHSDMLIEYLALFIRKAAKFRLPETIPNDRPIKLKPIDPQKGWLADRWHPDQERRADTAPYPEYKGDRHDAFWYFDQEIATLTERYYEKARGKKAQYIGIVQDGILLPFGEKSHANYNVRFKPEQDGLIFHLAAIFTDSLRSSVAENHSKKENIKIDRICGPVQKINDTTFTVCFYRMGLNNPKRTGDIWLIAHHEGDKEYKSSVQQLNIRIPYPIKEGKAQNILFNPIDNISKNSKEVTLEAKSDSGLPVCYYVKEGPAEIIKDKLIITKIPPRAKYPVKVTVVAWQYGIEGKYKTAEAVERSFYIRKNRYKVKMKQNGRGYETM</sequence>
<dbReference type="InterPro" id="IPR029058">
    <property type="entry name" value="AB_hydrolase_fold"/>
</dbReference>